<dbReference type="PANTHER" id="PTHR38100">
    <property type="entry name" value="HIGH FREQUENCY LYSOGENIZATION PROTEIN HFLD"/>
    <property type="match status" value="1"/>
</dbReference>
<dbReference type="Pfam" id="PF04356">
    <property type="entry name" value="DUF489"/>
    <property type="match status" value="1"/>
</dbReference>
<proteinExistence type="inferred from homology"/>
<evidence type="ECO:0000256" key="3">
    <source>
        <dbReference type="ARBA" id="ARBA00022490"/>
    </source>
</evidence>
<accession>A0A0F9MIJ3</accession>
<dbReference type="HAMAP" id="MF_00695">
    <property type="entry name" value="HflD_protein"/>
    <property type="match status" value="1"/>
</dbReference>
<gene>
    <name evidence="5" type="ORF">LCGC14_1151490</name>
</gene>
<dbReference type="InterPro" id="IPR035932">
    <property type="entry name" value="HflD-like_sf"/>
</dbReference>
<evidence type="ECO:0000313" key="5">
    <source>
        <dbReference type="EMBL" id="KKM99076.1"/>
    </source>
</evidence>
<dbReference type="SUPFAM" id="SSF101322">
    <property type="entry name" value="YcfC-like"/>
    <property type="match status" value="1"/>
</dbReference>
<organism evidence="5">
    <name type="scientific">marine sediment metagenome</name>
    <dbReference type="NCBI Taxonomy" id="412755"/>
    <lineage>
        <taxon>unclassified sequences</taxon>
        <taxon>metagenomes</taxon>
        <taxon>ecological metagenomes</taxon>
    </lineage>
</organism>
<evidence type="ECO:0000256" key="2">
    <source>
        <dbReference type="ARBA" id="ARBA00022475"/>
    </source>
</evidence>
<dbReference type="Gene3D" id="1.10.3890.10">
    <property type="entry name" value="HflD-like"/>
    <property type="match status" value="1"/>
</dbReference>
<dbReference type="AlphaFoldDB" id="A0A0F9MIJ3"/>
<keyword evidence="3" id="KW-0963">Cytoplasm</keyword>
<keyword evidence="2" id="KW-1003">Cell membrane</keyword>
<evidence type="ECO:0000256" key="4">
    <source>
        <dbReference type="ARBA" id="ARBA00023136"/>
    </source>
</evidence>
<dbReference type="PANTHER" id="PTHR38100:SF1">
    <property type="entry name" value="HIGH FREQUENCY LYSOGENIZATION PROTEIN HFLD"/>
    <property type="match status" value="1"/>
</dbReference>
<reference evidence="5" key="1">
    <citation type="journal article" date="2015" name="Nature">
        <title>Complex archaea that bridge the gap between prokaryotes and eukaryotes.</title>
        <authorList>
            <person name="Spang A."/>
            <person name="Saw J.H."/>
            <person name="Jorgensen S.L."/>
            <person name="Zaremba-Niedzwiedzka K."/>
            <person name="Martijn J."/>
            <person name="Lind A.E."/>
            <person name="van Eijk R."/>
            <person name="Schleper C."/>
            <person name="Guy L."/>
            <person name="Ettema T.J."/>
        </authorList>
    </citation>
    <scope>NUCLEOTIDE SEQUENCE</scope>
</reference>
<name>A0A0F9MIJ3_9ZZZZ</name>
<protein>
    <recommendedName>
        <fullName evidence="6">High frequency lysogenization protein HflD homolog</fullName>
    </recommendedName>
</protein>
<keyword evidence="4" id="KW-0472">Membrane</keyword>
<comment type="caution">
    <text evidence="5">The sequence shown here is derived from an EMBL/GenBank/DDBJ whole genome shotgun (WGS) entry which is preliminary data.</text>
</comment>
<dbReference type="NCBIfam" id="NF001246">
    <property type="entry name" value="PRK00218.1-2"/>
    <property type="match status" value="1"/>
</dbReference>
<sequence length="211" mass="23942">MSTDQRLHDRTIAIAAVIQAAAMVQRIAETGQSDQDDLRTMLNSLLVENAATTEAVYGSIANLSTGFTVLNAQLSKKKQKKDVVLLRYVISLLHLERQLAKHPEMMDLINREVEQMPQHVDYFGDVASAQVIARFADVYQRTLSELKPRIHVYGDPGFLQQADNINKIRALLLSGIRAAIIWRQKGGRRWQFLFQSTKIYDMAEKIYPAKD</sequence>
<comment type="subcellular location">
    <subcellularLocation>
        <location evidence="1">Cytoplasm</location>
    </subcellularLocation>
</comment>
<dbReference type="EMBL" id="LAZR01005539">
    <property type="protein sequence ID" value="KKM99076.1"/>
    <property type="molecule type" value="Genomic_DNA"/>
</dbReference>
<dbReference type="GO" id="GO:0005737">
    <property type="term" value="C:cytoplasm"/>
    <property type="evidence" value="ECO:0007669"/>
    <property type="project" value="UniProtKB-SubCell"/>
</dbReference>
<evidence type="ECO:0000256" key="1">
    <source>
        <dbReference type="ARBA" id="ARBA00004496"/>
    </source>
</evidence>
<dbReference type="InterPro" id="IPR007451">
    <property type="entry name" value="HflD"/>
</dbReference>
<evidence type="ECO:0008006" key="6">
    <source>
        <dbReference type="Google" id="ProtNLM"/>
    </source>
</evidence>